<keyword evidence="8" id="KW-0808">Transferase</keyword>
<evidence type="ECO:0000256" key="2">
    <source>
        <dbReference type="ARBA" id="ARBA00001966"/>
    </source>
</evidence>
<evidence type="ECO:0000256" key="16">
    <source>
        <dbReference type="SAM" id="Coils"/>
    </source>
</evidence>
<dbReference type="Pfam" id="PF07730">
    <property type="entry name" value="HisKA_3"/>
    <property type="match status" value="1"/>
</dbReference>
<dbReference type="SUPFAM" id="SSF53850">
    <property type="entry name" value="Periplasmic binding protein-like II"/>
    <property type="match status" value="1"/>
</dbReference>
<keyword evidence="16" id="KW-0175">Coiled coil</keyword>
<keyword evidence="13" id="KW-0411">Iron-sulfur</keyword>
<evidence type="ECO:0000256" key="1">
    <source>
        <dbReference type="ARBA" id="ARBA00000085"/>
    </source>
</evidence>
<dbReference type="InterPro" id="IPR011712">
    <property type="entry name" value="Sig_transdc_His_kin_sub3_dim/P"/>
</dbReference>
<dbReference type="PANTHER" id="PTHR24421">
    <property type="entry name" value="NITRATE/NITRITE SENSOR PROTEIN NARX-RELATED"/>
    <property type="match status" value="1"/>
</dbReference>
<dbReference type="Pfam" id="PF02518">
    <property type="entry name" value="HATPase_c"/>
    <property type="match status" value="1"/>
</dbReference>
<dbReference type="EMBL" id="CP148074">
    <property type="protein sequence ID" value="WXL26434.1"/>
    <property type="molecule type" value="Genomic_DNA"/>
</dbReference>
<dbReference type="SMART" id="SM00086">
    <property type="entry name" value="PAC"/>
    <property type="match status" value="2"/>
</dbReference>
<dbReference type="Pfam" id="PF08448">
    <property type="entry name" value="PAS_4"/>
    <property type="match status" value="1"/>
</dbReference>
<evidence type="ECO:0000259" key="19">
    <source>
        <dbReference type="PROSITE" id="PS50112"/>
    </source>
</evidence>
<keyword evidence="6" id="KW-0004">4Fe-4S</keyword>
<evidence type="ECO:0000256" key="15">
    <source>
        <dbReference type="ARBA" id="ARBA00030800"/>
    </source>
</evidence>
<evidence type="ECO:0000256" key="8">
    <source>
        <dbReference type="ARBA" id="ARBA00022679"/>
    </source>
</evidence>
<dbReference type="PROSITE" id="PS50109">
    <property type="entry name" value="HIS_KIN"/>
    <property type="match status" value="1"/>
</dbReference>
<evidence type="ECO:0000259" key="18">
    <source>
        <dbReference type="PROSITE" id="PS50109"/>
    </source>
</evidence>
<accession>A0ABZ2RQG4</accession>
<evidence type="ECO:0000256" key="6">
    <source>
        <dbReference type="ARBA" id="ARBA00022485"/>
    </source>
</evidence>
<dbReference type="InterPro" id="IPR036890">
    <property type="entry name" value="HATPase_C_sf"/>
</dbReference>
<organism evidence="21 22">
    <name type="scientific">Ectopseudomonas mendocina</name>
    <name type="common">Pseudomonas mendocina</name>
    <dbReference type="NCBI Taxonomy" id="300"/>
    <lineage>
        <taxon>Bacteria</taxon>
        <taxon>Pseudomonadati</taxon>
        <taxon>Pseudomonadota</taxon>
        <taxon>Gammaproteobacteria</taxon>
        <taxon>Pseudomonadales</taxon>
        <taxon>Pseudomonadaceae</taxon>
        <taxon>Ectopseudomonas</taxon>
    </lineage>
</organism>
<keyword evidence="9" id="KW-0479">Metal-binding</keyword>
<proteinExistence type="predicted"/>
<name>A0ABZ2RQG4_ECTME</name>
<gene>
    <name evidence="21" type="ORF">WG219_02800</name>
</gene>
<evidence type="ECO:0000256" key="3">
    <source>
        <dbReference type="ARBA" id="ARBA00004496"/>
    </source>
</evidence>
<keyword evidence="17" id="KW-1133">Transmembrane helix</keyword>
<dbReference type="InterPro" id="IPR001610">
    <property type="entry name" value="PAC"/>
</dbReference>
<comment type="catalytic activity">
    <reaction evidence="1">
        <text>ATP + protein L-histidine = ADP + protein N-phospho-L-histidine.</text>
        <dbReference type="EC" id="2.7.13.3"/>
    </reaction>
</comment>
<dbReference type="SMART" id="SM00387">
    <property type="entry name" value="HATPase_c"/>
    <property type="match status" value="1"/>
</dbReference>
<evidence type="ECO:0000256" key="17">
    <source>
        <dbReference type="SAM" id="Phobius"/>
    </source>
</evidence>
<dbReference type="PANTHER" id="PTHR24421:SF59">
    <property type="entry name" value="OXYGEN SENSOR HISTIDINE KINASE NREB"/>
    <property type="match status" value="1"/>
</dbReference>
<evidence type="ECO:0000256" key="11">
    <source>
        <dbReference type="ARBA" id="ARBA00023004"/>
    </source>
</evidence>
<keyword evidence="22" id="KW-1185">Reference proteome</keyword>
<dbReference type="Gene3D" id="3.30.565.10">
    <property type="entry name" value="Histidine kinase-like ATPase, C-terminal domain"/>
    <property type="match status" value="1"/>
</dbReference>
<dbReference type="InterPro" id="IPR050482">
    <property type="entry name" value="Sensor_HK_TwoCompSys"/>
</dbReference>
<sequence length="782" mass="87895">MAETSVMPLRPALSPEQQAWLEANPKLRVGLIMQAPWAQFDRRENALSGANVELMQRVLESIGVEPIWQRYTDQAALEKAIARGQVDLAPGLQQTPAGLRRWDFSDPYMRVPHMVVGERRASSTVDLDSVPRDERVALRGSGQAAEYLRTTHPHLDLHLVGSDRDAMERVLRQEVSYAVVDEAQLSILLQEPAFMGLSIVGDTGLSQLLRIATRRDQPILGEIIVAVLQAYPASELDQLHSKWMPLNSRDQGNPLVFWRSFSFFLAFALMGVGMIVSYLLRQRRTLERQLISARTELAQREEAAQALRLSQFSIDQSTVGILWVNWDSHVRYANRAAERMLGYGSNRLVDVPLQRLDAGMSMDRWLMLWRQARSSESLQGYEIDYIQADGGRLPVEISLSFLRFGMSEYLVVFLTDITERRKTQAALLESEARLKGIAGNVPGLVFRLERLPGEDAVEFAYISEASRELVGYAPEELRPPEKGIRSLVHPDDLSNYRRIQDAAFSSGSDWRWQGRIVTRAGEIRWADIKATTRILAEGVVVWDGIVWDITENKQVELELADSRARLRELAAHLESVREEEKARIAREVHDELGQVLTVLKLETAMCELAFAGQVQGLDARLQSMKRLIAQLFQLVRDVATALRPPILDAGIASAIEWQVRRFEARTQIPCMAEVPEAVPVISDAKAIGLFRILQEALTNVMRHAHAHSVQVFLKVEDGSLWLTITDDGKGFSPQKRQAGQSFGLVGMQERVFMLGGHLQIDSEPGEGTTLIVQVPLDEEEIA</sequence>
<dbReference type="NCBIfam" id="TIGR00229">
    <property type="entry name" value="sensory_box"/>
    <property type="match status" value="2"/>
</dbReference>
<dbReference type="CDD" id="cd00130">
    <property type="entry name" value="PAS"/>
    <property type="match status" value="2"/>
</dbReference>
<dbReference type="Gene3D" id="3.30.450.20">
    <property type="entry name" value="PAS domain"/>
    <property type="match status" value="2"/>
</dbReference>
<dbReference type="InterPro" id="IPR035965">
    <property type="entry name" value="PAS-like_dom_sf"/>
</dbReference>
<dbReference type="SUPFAM" id="SSF55874">
    <property type="entry name" value="ATPase domain of HSP90 chaperone/DNA topoisomerase II/histidine kinase"/>
    <property type="match status" value="1"/>
</dbReference>
<dbReference type="InterPro" id="IPR004358">
    <property type="entry name" value="Sig_transdc_His_kin-like_C"/>
</dbReference>
<dbReference type="SMART" id="SM00062">
    <property type="entry name" value="PBPb"/>
    <property type="match status" value="1"/>
</dbReference>
<dbReference type="PROSITE" id="PS50113">
    <property type="entry name" value="PAC"/>
    <property type="match status" value="2"/>
</dbReference>
<evidence type="ECO:0000313" key="22">
    <source>
        <dbReference type="Proteomes" id="UP001476583"/>
    </source>
</evidence>
<dbReference type="Pfam" id="PF08447">
    <property type="entry name" value="PAS_3"/>
    <property type="match status" value="1"/>
</dbReference>
<reference evidence="21 22" key="1">
    <citation type="submission" date="2024-03" db="EMBL/GenBank/DDBJ databases">
        <title>Complete genome of BD2.</title>
        <authorList>
            <person name="Cao G."/>
        </authorList>
    </citation>
    <scope>NUCLEOTIDE SEQUENCE [LARGE SCALE GENOMIC DNA]</scope>
    <source>
        <strain evidence="21 22">BD2</strain>
    </source>
</reference>
<evidence type="ECO:0000256" key="9">
    <source>
        <dbReference type="ARBA" id="ARBA00022723"/>
    </source>
</evidence>
<evidence type="ECO:0000313" key="21">
    <source>
        <dbReference type="EMBL" id="WXL26434.1"/>
    </source>
</evidence>
<dbReference type="CDD" id="cd16917">
    <property type="entry name" value="HATPase_UhpB-NarQ-NarX-like"/>
    <property type="match status" value="1"/>
</dbReference>
<evidence type="ECO:0000256" key="14">
    <source>
        <dbReference type="ARBA" id="ARBA00024827"/>
    </source>
</evidence>
<feature type="domain" description="PAS" evidence="19">
    <location>
        <begin position="430"/>
        <end position="507"/>
    </location>
</feature>
<dbReference type="Pfam" id="PF00497">
    <property type="entry name" value="SBP_bac_3"/>
    <property type="match status" value="1"/>
</dbReference>
<dbReference type="InterPro" id="IPR000014">
    <property type="entry name" value="PAS"/>
</dbReference>
<comment type="function">
    <text evidence="14">Member of the two-component regulatory system NreB/NreC involved in the control of dissimilatory nitrate/nitrite reduction in response to oxygen. NreB functions as a direct oxygen sensor histidine kinase which is autophosphorylated, in the absence of oxygen, probably at the conserved histidine residue, and transfers its phosphate group probably to a conserved aspartate residue of NreC. NreB/NreC activates the expression of the nitrate (narGHJI) and nitrite (nir) reductase operons, as well as the putative nitrate transporter gene narT.</text>
</comment>
<feature type="domain" description="PAC" evidence="20">
    <location>
        <begin position="379"/>
        <end position="429"/>
    </location>
</feature>
<evidence type="ECO:0000256" key="5">
    <source>
        <dbReference type="ARBA" id="ARBA00017322"/>
    </source>
</evidence>
<dbReference type="InterPro" id="IPR013656">
    <property type="entry name" value="PAS_4"/>
</dbReference>
<keyword evidence="10" id="KW-0418">Kinase</keyword>
<feature type="domain" description="Histidine kinase" evidence="18">
    <location>
        <begin position="583"/>
        <end position="778"/>
    </location>
</feature>
<evidence type="ECO:0000256" key="10">
    <source>
        <dbReference type="ARBA" id="ARBA00022777"/>
    </source>
</evidence>
<keyword evidence="7" id="KW-0963">Cytoplasm</keyword>
<keyword evidence="11" id="KW-0408">Iron</keyword>
<keyword evidence="17" id="KW-0472">Membrane</keyword>
<protein>
    <recommendedName>
        <fullName evidence="5">Oxygen sensor histidine kinase NreB</fullName>
        <ecNumber evidence="4">2.7.13.3</ecNumber>
    </recommendedName>
    <alternativeName>
        <fullName evidence="15">Nitrogen regulation protein B</fullName>
    </alternativeName>
</protein>
<dbReference type="Gene3D" id="3.40.190.10">
    <property type="entry name" value="Periplasmic binding protein-like II"/>
    <property type="match status" value="2"/>
</dbReference>
<feature type="transmembrane region" description="Helical" evidence="17">
    <location>
        <begin position="256"/>
        <end position="280"/>
    </location>
</feature>
<evidence type="ECO:0000256" key="12">
    <source>
        <dbReference type="ARBA" id="ARBA00023012"/>
    </source>
</evidence>
<evidence type="ECO:0000256" key="13">
    <source>
        <dbReference type="ARBA" id="ARBA00023014"/>
    </source>
</evidence>
<comment type="subcellular location">
    <subcellularLocation>
        <location evidence="3">Cytoplasm</location>
    </subcellularLocation>
</comment>
<dbReference type="InterPro" id="IPR003594">
    <property type="entry name" value="HATPase_dom"/>
</dbReference>
<evidence type="ECO:0000256" key="4">
    <source>
        <dbReference type="ARBA" id="ARBA00012438"/>
    </source>
</evidence>
<dbReference type="InterPro" id="IPR013655">
    <property type="entry name" value="PAS_fold_3"/>
</dbReference>
<dbReference type="CDD" id="cd01007">
    <property type="entry name" value="PBP2_BvgS_HisK_like"/>
    <property type="match status" value="1"/>
</dbReference>
<dbReference type="InterPro" id="IPR001638">
    <property type="entry name" value="Solute-binding_3/MltF_N"/>
</dbReference>
<dbReference type="Gene3D" id="1.20.5.1930">
    <property type="match status" value="1"/>
</dbReference>
<dbReference type="PROSITE" id="PS50112">
    <property type="entry name" value="PAS"/>
    <property type="match status" value="1"/>
</dbReference>
<dbReference type="PRINTS" id="PR00344">
    <property type="entry name" value="BCTRLSENSOR"/>
</dbReference>
<evidence type="ECO:0000259" key="20">
    <source>
        <dbReference type="PROSITE" id="PS50113"/>
    </source>
</evidence>
<dbReference type="SUPFAM" id="SSF55785">
    <property type="entry name" value="PYP-like sensor domain (PAS domain)"/>
    <property type="match status" value="2"/>
</dbReference>
<dbReference type="Proteomes" id="UP001476583">
    <property type="component" value="Chromosome"/>
</dbReference>
<evidence type="ECO:0000256" key="7">
    <source>
        <dbReference type="ARBA" id="ARBA00022490"/>
    </source>
</evidence>
<dbReference type="InterPro" id="IPR005467">
    <property type="entry name" value="His_kinase_dom"/>
</dbReference>
<feature type="coiled-coil region" evidence="16">
    <location>
        <begin position="552"/>
        <end position="583"/>
    </location>
</feature>
<dbReference type="InterPro" id="IPR000700">
    <property type="entry name" value="PAS-assoc_C"/>
</dbReference>
<comment type="cofactor">
    <cofactor evidence="2">
        <name>[4Fe-4S] cluster</name>
        <dbReference type="ChEBI" id="CHEBI:49883"/>
    </cofactor>
</comment>
<dbReference type="EC" id="2.7.13.3" evidence="4"/>
<keyword evidence="12" id="KW-0902">Two-component regulatory system</keyword>
<feature type="domain" description="PAC" evidence="20">
    <location>
        <begin position="510"/>
        <end position="561"/>
    </location>
</feature>
<keyword evidence="17" id="KW-0812">Transmembrane</keyword>